<accession>A0A164DBG7</accession>
<proteinExistence type="predicted"/>
<gene>
    <name evidence="1" type="ORF">APZ42_010578</name>
</gene>
<dbReference type="EMBL" id="LRGB01028068">
    <property type="protein sequence ID" value="KZR95601.1"/>
    <property type="molecule type" value="Genomic_DNA"/>
</dbReference>
<protein>
    <submittedName>
        <fullName evidence="1">Uncharacterized protein</fullName>
    </submittedName>
</protein>
<keyword evidence="2" id="KW-1185">Reference proteome</keyword>
<sequence length="55" mass="6413">MQKRTVSEKCWKVVNTAGENTMKWGLFEEGERERCLKGVGMQYMGLMETQRIGAW</sequence>
<evidence type="ECO:0000313" key="2">
    <source>
        <dbReference type="Proteomes" id="UP000076858"/>
    </source>
</evidence>
<evidence type="ECO:0000313" key="1">
    <source>
        <dbReference type="EMBL" id="KZR95601.1"/>
    </source>
</evidence>
<dbReference type="Proteomes" id="UP000076858">
    <property type="component" value="Unassembled WGS sequence"/>
</dbReference>
<organism evidence="1 2">
    <name type="scientific">Daphnia magna</name>
    <dbReference type="NCBI Taxonomy" id="35525"/>
    <lineage>
        <taxon>Eukaryota</taxon>
        <taxon>Metazoa</taxon>
        <taxon>Ecdysozoa</taxon>
        <taxon>Arthropoda</taxon>
        <taxon>Crustacea</taxon>
        <taxon>Branchiopoda</taxon>
        <taxon>Diplostraca</taxon>
        <taxon>Cladocera</taxon>
        <taxon>Anomopoda</taxon>
        <taxon>Daphniidae</taxon>
        <taxon>Daphnia</taxon>
    </lineage>
</organism>
<name>A0A164DBG7_9CRUS</name>
<dbReference type="AlphaFoldDB" id="A0A164DBG7"/>
<reference evidence="1 2" key="1">
    <citation type="submission" date="2016-03" db="EMBL/GenBank/DDBJ databases">
        <title>EvidentialGene: Evidence-directed Construction of Genes on Genomes.</title>
        <authorList>
            <person name="Gilbert D.G."/>
            <person name="Choi J.-H."/>
            <person name="Mockaitis K."/>
            <person name="Colbourne J."/>
            <person name="Pfrender M."/>
        </authorList>
    </citation>
    <scope>NUCLEOTIDE SEQUENCE [LARGE SCALE GENOMIC DNA]</scope>
    <source>
        <strain evidence="1 2">Xinb3</strain>
        <tissue evidence="1">Complete organism</tissue>
    </source>
</reference>
<comment type="caution">
    <text evidence="1">The sequence shown here is derived from an EMBL/GenBank/DDBJ whole genome shotgun (WGS) entry which is preliminary data.</text>
</comment>